<feature type="transmembrane region" description="Helical" evidence="6">
    <location>
        <begin position="744"/>
        <end position="769"/>
    </location>
</feature>
<keyword evidence="5 6" id="KW-0472">Membrane</keyword>
<feature type="transmembrane region" description="Helical" evidence="6">
    <location>
        <begin position="907"/>
        <end position="926"/>
    </location>
</feature>
<keyword evidence="2" id="KW-1003">Cell membrane</keyword>
<evidence type="ECO:0000256" key="2">
    <source>
        <dbReference type="ARBA" id="ARBA00022475"/>
    </source>
</evidence>
<dbReference type="Gene3D" id="1.20.1250.20">
    <property type="entry name" value="MFS general substrate transporter like domains"/>
    <property type="match status" value="1"/>
</dbReference>
<dbReference type="PROSITE" id="PS50850">
    <property type="entry name" value="MFS"/>
    <property type="match status" value="1"/>
</dbReference>
<dbReference type="InterPro" id="IPR050189">
    <property type="entry name" value="MFS_Efflux_Transporters"/>
</dbReference>
<evidence type="ECO:0000256" key="6">
    <source>
        <dbReference type="SAM" id="Phobius"/>
    </source>
</evidence>
<feature type="transmembrane region" description="Helical" evidence="6">
    <location>
        <begin position="575"/>
        <end position="596"/>
    </location>
</feature>
<keyword evidence="9" id="KW-1185">Reference proteome</keyword>
<reference evidence="8 9" key="1">
    <citation type="submission" date="2022-10" db="EMBL/GenBank/DDBJ databases">
        <title>Defluviimonas sp. CAU 1641 isolated from mud.</title>
        <authorList>
            <person name="Kim W."/>
        </authorList>
    </citation>
    <scope>NUCLEOTIDE SEQUENCE [LARGE SCALE GENOMIC DNA]</scope>
    <source>
        <strain evidence="8 9">CAU 1641</strain>
    </source>
</reference>
<keyword evidence="4 6" id="KW-1133">Transmembrane helix</keyword>
<feature type="transmembrane region" description="Helical" evidence="6">
    <location>
        <begin position="884"/>
        <end position="901"/>
    </location>
</feature>
<name>A0ABT3J8X7_9RHOB</name>
<feature type="transmembrane region" description="Helical" evidence="6">
    <location>
        <begin position="608"/>
        <end position="627"/>
    </location>
</feature>
<dbReference type="InterPro" id="IPR011701">
    <property type="entry name" value="MFS"/>
</dbReference>
<evidence type="ECO:0000313" key="8">
    <source>
        <dbReference type="EMBL" id="MCW3784142.1"/>
    </source>
</evidence>
<feature type="transmembrane region" description="Helical" evidence="6">
    <location>
        <begin position="282"/>
        <end position="305"/>
    </location>
</feature>
<keyword evidence="3 6" id="KW-0812">Transmembrane</keyword>
<feature type="transmembrane region" description="Helical" evidence="6">
    <location>
        <begin position="695"/>
        <end position="717"/>
    </location>
</feature>
<dbReference type="Proteomes" id="UP001207582">
    <property type="component" value="Unassembled WGS sequence"/>
</dbReference>
<evidence type="ECO:0000256" key="4">
    <source>
        <dbReference type="ARBA" id="ARBA00022989"/>
    </source>
</evidence>
<comment type="caution">
    <text evidence="8">The sequence shown here is derived from an EMBL/GenBank/DDBJ whole genome shotgun (WGS) entry which is preliminary data.</text>
</comment>
<feature type="transmembrane region" description="Helical" evidence="6">
    <location>
        <begin position="424"/>
        <end position="446"/>
    </location>
</feature>
<dbReference type="Pfam" id="PF07690">
    <property type="entry name" value="MFS_1"/>
    <property type="match status" value="1"/>
</dbReference>
<feature type="domain" description="Major facilitator superfamily (MFS) profile" evidence="7">
    <location>
        <begin position="540"/>
        <end position="933"/>
    </location>
</feature>
<evidence type="ECO:0000256" key="3">
    <source>
        <dbReference type="ARBA" id="ARBA00022692"/>
    </source>
</evidence>
<feature type="transmembrane region" description="Helical" evidence="6">
    <location>
        <begin position="811"/>
        <end position="830"/>
    </location>
</feature>
<dbReference type="EMBL" id="JAPDOG010000032">
    <property type="protein sequence ID" value="MCW3784142.1"/>
    <property type="molecule type" value="Genomic_DNA"/>
</dbReference>
<protein>
    <submittedName>
        <fullName evidence="8">MFS transporter</fullName>
    </submittedName>
</protein>
<feature type="transmembrane region" description="Helical" evidence="6">
    <location>
        <begin position="633"/>
        <end position="654"/>
    </location>
</feature>
<sequence>MRFKGWIVTTLVIAITQALLSLLLILQHDAIYSELLRQRVAVIAQTTAETFRPILDLGLPISMLRDGDAILARGIAIDPSIVAVHAINPTGIVAHTTGSKPGTIDDNVLTAMRLADQDVWGHETSDLIYSGFSIRPAEGAPPSGAVVVEYPHDKLDAASRNIARITLRSALVILLATSALAFVLIYLVLDRPRRRLADLRTIFEATRAGQSYDAGLAEAKAGSLNHELLRLGQNLQDADAAYRKLQLAIAQPDGAHLQSEDRSSKDDGDEGNLNAGRLKAVIMARLLPITVLLLVISAIMLGTVATRAVTRSIEPELAARTDLIGNVVSENVQRALDSGIALNEIVGADQFFGDMLKRLPEVAYIAVATGRIVIEAGNRIDPYLAPPRERRDVRSHPIVHDGEEVAYVVIDIDPRLITKRFHSVFLDAVVILLVTMLLASEVMLLLSGRALAEGLEQVQRLSAMQAAGNFSRRVIAKGQGTIGIILRTLSERAIVLHASFSEAVEVAGGQRQAALRRIGDRFGLTSGAPRLLESSSFGDIRLALVLFAAADELPLAFLPIYTRAAENLWPWLDQAVLIALPLAGYLLAIVMMSPYARVLVERFGVRRLFVAASIPTAIAHLGLFAAATAQEIIFWRTVTGFGYAIVTLAAQDYVLSVASKSNRDSLLGVFTLVLFGGVFTGVALGGVLADRLGPANVFLVSAGLIAASALLSTWLIAPDVGKRHDPHAIRTVRTKWTALRHPRLIVLILGIVIPSAVVLQAFISYLVALTLDAQGASAAEIGRILMLFFLTLMAVGPLAGRLSQHLKGSHALLCVGAAGVCGVALLPAALHPSQLSMALAMVATGAGSAMIRGAQVSIALLVAETDLAEIGPTAVLGVLRTGERLGSIVGLVLIAGLAGVAGYTAAILAVALWTMTGGVVFGALNFRHLLTRR</sequence>
<feature type="transmembrane region" description="Helical" evidence="6">
    <location>
        <begin position="781"/>
        <end position="799"/>
    </location>
</feature>
<organism evidence="8 9">
    <name type="scientific">Defluviimonas salinarum</name>
    <dbReference type="NCBI Taxonomy" id="2992147"/>
    <lineage>
        <taxon>Bacteria</taxon>
        <taxon>Pseudomonadati</taxon>
        <taxon>Pseudomonadota</taxon>
        <taxon>Alphaproteobacteria</taxon>
        <taxon>Rhodobacterales</taxon>
        <taxon>Paracoccaceae</taxon>
        <taxon>Albidovulum</taxon>
    </lineage>
</organism>
<gene>
    <name evidence="8" type="ORF">OM960_21650</name>
</gene>
<dbReference type="SUPFAM" id="SSF103473">
    <property type="entry name" value="MFS general substrate transporter"/>
    <property type="match status" value="1"/>
</dbReference>
<feature type="transmembrane region" description="Helical" evidence="6">
    <location>
        <begin position="666"/>
        <end position="689"/>
    </location>
</feature>
<feature type="transmembrane region" description="Helical" evidence="6">
    <location>
        <begin position="6"/>
        <end position="26"/>
    </location>
</feature>
<evidence type="ECO:0000313" key="9">
    <source>
        <dbReference type="Proteomes" id="UP001207582"/>
    </source>
</evidence>
<evidence type="ECO:0000259" key="7">
    <source>
        <dbReference type="PROSITE" id="PS50850"/>
    </source>
</evidence>
<feature type="transmembrane region" description="Helical" evidence="6">
    <location>
        <begin position="170"/>
        <end position="189"/>
    </location>
</feature>
<evidence type="ECO:0000256" key="5">
    <source>
        <dbReference type="ARBA" id="ARBA00023136"/>
    </source>
</evidence>
<comment type="subcellular location">
    <subcellularLocation>
        <location evidence="1">Cell membrane</location>
        <topology evidence="1">Multi-pass membrane protein</topology>
    </subcellularLocation>
</comment>
<dbReference type="RefSeq" id="WP_264773431.1">
    <property type="nucleotide sequence ID" value="NZ_JAPDOG010000032.1"/>
</dbReference>
<accession>A0ABT3J8X7</accession>
<dbReference type="InterPro" id="IPR036259">
    <property type="entry name" value="MFS_trans_sf"/>
</dbReference>
<dbReference type="PANTHER" id="PTHR43124">
    <property type="entry name" value="PURINE EFFLUX PUMP PBUE"/>
    <property type="match status" value="1"/>
</dbReference>
<dbReference type="PANTHER" id="PTHR43124:SF3">
    <property type="entry name" value="CHLORAMPHENICOL EFFLUX PUMP RV0191"/>
    <property type="match status" value="1"/>
</dbReference>
<dbReference type="InterPro" id="IPR020846">
    <property type="entry name" value="MFS_dom"/>
</dbReference>
<evidence type="ECO:0000256" key="1">
    <source>
        <dbReference type="ARBA" id="ARBA00004651"/>
    </source>
</evidence>
<proteinExistence type="predicted"/>